<protein>
    <submittedName>
        <fullName evidence="1">Putative lipocalin-3 1</fullName>
    </submittedName>
</protein>
<proteinExistence type="evidence at transcript level"/>
<dbReference type="AlphaFoldDB" id="A0A023G9D3"/>
<accession>A0A023G9D3</accession>
<sequence length="196" mass="23158">MQATFAFVMFFVAGSSSFTYRDFRHGFNTSIEEFYNTTEPIWTYQTIVASTIGISCLVDVTANTSLSNIYFDRFFYSNGSRIKQSLRGTLYKDRAGKSWETLIYDHGTLLDREQLFYQSDDNSCGVFTFFQHPDILRFDLRLRNCSLQMGPHKNCSSYFNEYYKHNWLSRLHRKWTKQMLYKPECQNIFNPPDACK</sequence>
<evidence type="ECO:0000313" key="1">
    <source>
        <dbReference type="EMBL" id="JAC30886.1"/>
    </source>
</evidence>
<organism evidence="1">
    <name type="scientific">Amblyomma triste</name>
    <name type="common">Neotropical tick</name>
    <dbReference type="NCBI Taxonomy" id="251400"/>
    <lineage>
        <taxon>Eukaryota</taxon>
        <taxon>Metazoa</taxon>
        <taxon>Ecdysozoa</taxon>
        <taxon>Arthropoda</taxon>
        <taxon>Chelicerata</taxon>
        <taxon>Arachnida</taxon>
        <taxon>Acari</taxon>
        <taxon>Parasitiformes</taxon>
        <taxon>Ixodida</taxon>
        <taxon>Ixodoidea</taxon>
        <taxon>Ixodidae</taxon>
        <taxon>Amblyomminae</taxon>
        <taxon>Amblyomma</taxon>
    </lineage>
</organism>
<name>A0A023G9D3_AMBTT</name>
<reference evidence="1" key="1">
    <citation type="submission" date="2014-03" db="EMBL/GenBank/DDBJ databases">
        <title>The sialotranscriptome of Amblyomma triste, Amblyomma parvum and Amblyomma cajennense ticks, uncovered by 454-based RNA-seq.</title>
        <authorList>
            <person name="Garcia G.R."/>
            <person name="Gardinassi L.G."/>
            <person name="Ribeiro J.M."/>
            <person name="Anatriello E."/>
            <person name="Ferreira B.R."/>
            <person name="Moreira H.N."/>
            <person name="Mafra C."/>
            <person name="Olegario M.M."/>
            <person name="Szabo P.J."/>
            <person name="Miranda-Santos I.K."/>
            <person name="Maruyama S.R."/>
        </authorList>
    </citation>
    <scope>NUCLEOTIDE SEQUENCE</scope>
    <source>
        <strain evidence="1">Mato Grasso do Sul</strain>
        <tissue evidence="1">Salivary glands</tissue>
    </source>
</reference>
<dbReference type="EMBL" id="GBBM01004532">
    <property type="protein sequence ID" value="JAC30886.1"/>
    <property type="molecule type" value="mRNA"/>
</dbReference>